<evidence type="ECO:0000313" key="4">
    <source>
        <dbReference type="Proteomes" id="UP000824120"/>
    </source>
</evidence>
<dbReference type="Proteomes" id="UP000824120">
    <property type="component" value="Chromosome 9"/>
</dbReference>
<dbReference type="AlphaFoldDB" id="A0A9J5X6Z6"/>
<evidence type="ECO:0000256" key="1">
    <source>
        <dbReference type="ARBA" id="ARBA00008936"/>
    </source>
</evidence>
<dbReference type="InterPro" id="IPR027417">
    <property type="entry name" value="P-loop_NTPase"/>
</dbReference>
<dbReference type="Pfam" id="PF00006">
    <property type="entry name" value="ATP-synt_ab"/>
    <property type="match status" value="1"/>
</dbReference>
<sequence>MGDELLIQEGSSQKSNGRIARKPVSEAYLGRVVNARLNLLMVEDGSTRINYWGRQHRYWAKTPSMARSNYFTGKGAMEYTIMVAETADSPATLQYLAPYTGAALVEYFMYRE</sequence>
<evidence type="ECO:0000313" key="3">
    <source>
        <dbReference type="EMBL" id="KAG5583987.1"/>
    </source>
</evidence>
<dbReference type="GO" id="GO:0045259">
    <property type="term" value="C:proton-transporting ATP synthase complex"/>
    <property type="evidence" value="ECO:0007669"/>
    <property type="project" value="InterPro"/>
</dbReference>
<dbReference type="InterPro" id="IPR005294">
    <property type="entry name" value="ATP_synth_F1_asu"/>
</dbReference>
<comment type="similarity">
    <text evidence="1">Belongs to the ATPase alpha/beta chains family.</text>
</comment>
<evidence type="ECO:0000259" key="2">
    <source>
        <dbReference type="Pfam" id="PF00006"/>
    </source>
</evidence>
<organism evidence="3 4">
    <name type="scientific">Solanum commersonii</name>
    <name type="common">Commerson's wild potato</name>
    <name type="synonym">Commerson's nightshade</name>
    <dbReference type="NCBI Taxonomy" id="4109"/>
    <lineage>
        <taxon>Eukaryota</taxon>
        <taxon>Viridiplantae</taxon>
        <taxon>Streptophyta</taxon>
        <taxon>Embryophyta</taxon>
        <taxon>Tracheophyta</taxon>
        <taxon>Spermatophyta</taxon>
        <taxon>Magnoliopsida</taxon>
        <taxon>eudicotyledons</taxon>
        <taxon>Gunneridae</taxon>
        <taxon>Pentapetalae</taxon>
        <taxon>asterids</taxon>
        <taxon>lamiids</taxon>
        <taxon>Solanales</taxon>
        <taxon>Solanaceae</taxon>
        <taxon>Solanoideae</taxon>
        <taxon>Solaneae</taxon>
        <taxon>Solanum</taxon>
    </lineage>
</organism>
<dbReference type="GO" id="GO:0043531">
    <property type="term" value="F:ADP binding"/>
    <property type="evidence" value="ECO:0007669"/>
    <property type="project" value="TreeGrafter"/>
</dbReference>
<dbReference type="GO" id="GO:0046933">
    <property type="term" value="F:proton-transporting ATP synthase activity, rotational mechanism"/>
    <property type="evidence" value="ECO:0007669"/>
    <property type="project" value="InterPro"/>
</dbReference>
<reference evidence="3 4" key="1">
    <citation type="submission" date="2020-09" db="EMBL/GenBank/DDBJ databases">
        <title>De no assembly of potato wild relative species, Solanum commersonii.</title>
        <authorList>
            <person name="Cho K."/>
        </authorList>
    </citation>
    <scope>NUCLEOTIDE SEQUENCE [LARGE SCALE GENOMIC DNA]</scope>
    <source>
        <strain evidence="3">LZ3.2</strain>
        <tissue evidence="3">Leaf</tissue>
    </source>
</reference>
<dbReference type="PANTHER" id="PTHR48082:SF2">
    <property type="entry name" value="ATP SYNTHASE SUBUNIT ALPHA, MITOCHONDRIAL"/>
    <property type="match status" value="1"/>
</dbReference>
<dbReference type="OrthoDB" id="1306059at2759"/>
<feature type="domain" description="ATPase F1/V1/A1 complex alpha/beta subunit nucleotide-binding" evidence="2">
    <location>
        <begin position="70"/>
        <end position="111"/>
    </location>
</feature>
<gene>
    <name evidence="3" type="ORF">H5410_044421</name>
</gene>
<keyword evidence="4" id="KW-1185">Reference proteome</keyword>
<dbReference type="SUPFAM" id="SSF52540">
    <property type="entry name" value="P-loop containing nucleoside triphosphate hydrolases"/>
    <property type="match status" value="1"/>
</dbReference>
<dbReference type="PANTHER" id="PTHR48082">
    <property type="entry name" value="ATP SYNTHASE SUBUNIT ALPHA, MITOCHONDRIAL"/>
    <property type="match status" value="1"/>
</dbReference>
<name>A0A9J5X6Z6_SOLCO</name>
<dbReference type="Gene3D" id="3.40.50.12240">
    <property type="match status" value="1"/>
</dbReference>
<dbReference type="GO" id="GO:0005524">
    <property type="term" value="F:ATP binding"/>
    <property type="evidence" value="ECO:0007669"/>
    <property type="project" value="InterPro"/>
</dbReference>
<proteinExistence type="inferred from homology"/>
<dbReference type="EMBL" id="JACXVP010000009">
    <property type="protein sequence ID" value="KAG5583987.1"/>
    <property type="molecule type" value="Genomic_DNA"/>
</dbReference>
<protein>
    <recommendedName>
        <fullName evidence="2">ATPase F1/V1/A1 complex alpha/beta subunit nucleotide-binding domain-containing protein</fullName>
    </recommendedName>
</protein>
<dbReference type="InterPro" id="IPR000194">
    <property type="entry name" value="ATPase_F1/V1/A1_a/bsu_nucl-bd"/>
</dbReference>
<accession>A0A9J5X6Z6</accession>
<comment type="caution">
    <text evidence="3">The sequence shown here is derived from an EMBL/GenBank/DDBJ whole genome shotgun (WGS) entry which is preliminary data.</text>
</comment>